<dbReference type="Gene3D" id="1.10.30.50">
    <property type="match status" value="1"/>
</dbReference>
<dbReference type="InterPro" id="IPR003615">
    <property type="entry name" value="HNH_nuc"/>
</dbReference>
<evidence type="ECO:0000256" key="1">
    <source>
        <dbReference type="SAM" id="MobiDB-lite"/>
    </source>
</evidence>
<feature type="compositionally biased region" description="Basic and acidic residues" evidence="1">
    <location>
        <begin position="108"/>
        <end position="120"/>
    </location>
</feature>
<dbReference type="SMART" id="SM00507">
    <property type="entry name" value="HNHc"/>
    <property type="match status" value="1"/>
</dbReference>
<evidence type="ECO:0000259" key="2">
    <source>
        <dbReference type="SMART" id="SM00507"/>
    </source>
</evidence>
<name>A0ABT6AWY8_9BURK</name>
<protein>
    <submittedName>
        <fullName evidence="3">HNH endonuclease</fullName>
    </submittedName>
</protein>
<proteinExistence type="predicted"/>
<feature type="domain" description="HNH nuclease" evidence="2">
    <location>
        <begin position="55"/>
        <end position="111"/>
    </location>
</feature>
<dbReference type="RefSeq" id="WP_276267430.1">
    <property type="nucleotide sequence ID" value="NZ_JARJLM010000484.1"/>
</dbReference>
<reference evidence="3 4" key="1">
    <citation type="submission" date="2023-03" db="EMBL/GenBank/DDBJ databases">
        <title>Draft assemblies of triclosan tolerant bacteria isolated from returned activated sludge.</title>
        <authorList>
            <person name="Van Hamelsveld S."/>
        </authorList>
    </citation>
    <scope>NUCLEOTIDE SEQUENCE [LARGE SCALE GENOMIC DNA]</scope>
    <source>
        <strain evidence="3 4">GW210010_S58</strain>
    </source>
</reference>
<comment type="caution">
    <text evidence="3">The sequence shown here is derived from an EMBL/GenBank/DDBJ whole genome shotgun (WGS) entry which is preliminary data.</text>
</comment>
<dbReference type="Pfam" id="PF01844">
    <property type="entry name" value="HNH"/>
    <property type="match status" value="1"/>
</dbReference>
<keyword evidence="3" id="KW-0540">Nuclease</keyword>
<keyword evidence="4" id="KW-1185">Reference proteome</keyword>
<dbReference type="Proteomes" id="UP001216674">
    <property type="component" value="Unassembled WGS sequence"/>
</dbReference>
<evidence type="ECO:0000313" key="4">
    <source>
        <dbReference type="Proteomes" id="UP001216674"/>
    </source>
</evidence>
<dbReference type="InterPro" id="IPR002711">
    <property type="entry name" value="HNH"/>
</dbReference>
<keyword evidence="3" id="KW-0378">Hydrolase</keyword>
<dbReference type="GO" id="GO:0004519">
    <property type="term" value="F:endonuclease activity"/>
    <property type="evidence" value="ECO:0007669"/>
    <property type="project" value="UniProtKB-KW"/>
</dbReference>
<organism evidence="3 4">
    <name type="scientific">Cupriavidus basilensis</name>
    <dbReference type="NCBI Taxonomy" id="68895"/>
    <lineage>
        <taxon>Bacteria</taxon>
        <taxon>Pseudomonadati</taxon>
        <taxon>Pseudomonadota</taxon>
        <taxon>Betaproteobacteria</taxon>
        <taxon>Burkholderiales</taxon>
        <taxon>Burkholderiaceae</taxon>
        <taxon>Cupriavidus</taxon>
    </lineage>
</organism>
<dbReference type="EMBL" id="JARJLM010000484">
    <property type="protein sequence ID" value="MDF3837140.1"/>
    <property type="molecule type" value="Genomic_DNA"/>
</dbReference>
<evidence type="ECO:0000313" key="3">
    <source>
        <dbReference type="EMBL" id="MDF3837140.1"/>
    </source>
</evidence>
<feature type="region of interest" description="Disordered" evidence="1">
    <location>
        <begin position="90"/>
        <end position="127"/>
    </location>
</feature>
<gene>
    <name evidence="3" type="ORF">P3W85_29915</name>
</gene>
<keyword evidence="3" id="KW-0255">Endonuclease</keyword>
<dbReference type="CDD" id="cd00085">
    <property type="entry name" value="HNHc"/>
    <property type="match status" value="1"/>
</dbReference>
<accession>A0ABT6AWY8</accession>
<sequence>MPPASLRPCRHRGCKALVRGGGYCEAHKAESSNWSKGEARKGSTTARGYGYRWQRLREFILARDCGICQCEECKALGRVRIATEVDHRVPKAEGGTDDPENLRAINADCHKAKTGREGRRGQVGRRG</sequence>